<dbReference type="Gene3D" id="1.10.10.60">
    <property type="entry name" value="Homeodomain-like"/>
    <property type="match status" value="2"/>
</dbReference>
<evidence type="ECO:0000256" key="2">
    <source>
        <dbReference type="ARBA" id="ARBA00023125"/>
    </source>
</evidence>
<feature type="region of interest" description="Disordered" evidence="4">
    <location>
        <begin position="423"/>
        <end position="444"/>
    </location>
</feature>
<dbReference type="AlphaFoldDB" id="A0A1E1X2Z9"/>
<dbReference type="GO" id="GO:0005634">
    <property type="term" value="C:nucleus"/>
    <property type="evidence" value="ECO:0007669"/>
    <property type="project" value="UniProtKB-SubCell"/>
</dbReference>
<feature type="non-terminal residue" evidence="6">
    <location>
        <position position="1"/>
    </location>
</feature>
<dbReference type="EMBL" id="GFAC01005543">
    <property type="protein sequence ID" value="JAT93645.1"/>
    <property type="molecule type" value="mRNA"/>
</dbReference>
<dbReference type="PANTHER" id="PTHR19303:SF73">
    <property type="entry name" value="PROTEIN PDC2"/>
    <property type="match status" value="1"/>
</dbReference>
<evidence type="ECO:0000256" key="3">
    <source>
        <dbReference type="ARBA" id="ARBA00023242"/>
    </source>
</evidence>
<dbReference type="InterPro" id="IPR004875">
    <property type="entry name" value="DDE_SF_endonuclease_dom"/>
</dbReference>
<comment type="subcellular location">
    <subcellularLocation>
        <location evidence="1">Nucleus</location>
    </subcellularLocation>
</comment>
<proteinExistence type="evidence at transcript level"/>
<feature type="non-terminal residue" evidence="6">
    <location>
        <position position="553"/>
    </location>
</feature>
<feature type="domain" description="HTH CENPB-type" evidence="5">
    <location>
        <begin position="61"/>
        <end position="132"/>
    </location>
</feature>
<dbReference type="InterPro" id="IPR007889">
    <property type="entry name" value="HTH_Psq"/>
</dbReference>
<dbReference type="SUPFAM" id="SSF46689">
    <property type="entry name" value="Homeodomain-like"/>
    <property type="match status" value="2"/>
</dbReference>
<evidence type="ECO:0000259" key="5">
    <source>
        <dbReference type="PROSITE" id="PS51253"/>
    </source>
</evidence>
<dbReference type="SMART" id="SM00674">
    <property type="entry name" value="CENPB"/>
    <property type="match status" value="1"/>
</dbReference>
<keyword evidence="2" id="KW-0238">DNA-binding</keyword>
<dbReference type="Pfam" id="PF03184">
    <property type="entry name" value="DDE_1"/>
    <property type="match status" value="1"/>
</dbReference>
<dbReference type="Pfam" id="PF04218">
    <property type="entry name" value="CENP-B_N"/>
    <property type="match status" value="1"/>
</dbReference>
<protein>
    <submittedName>
        <fullName evidence="6">Putative tick transposon</fullName>
    </submittedName>
</protein>
<evidence type="ECO:0000256" key="4">
    <source>
        <dbReference type="SAM" id="MobiDB-lite"/>
    </source>
</evidence>
<dbReference type="PROSITE" id="PS51253">
    <property type="entry name" value="HTH_CENPB"/>
    <property type="match status" value="1"/>
</dbReference>
<dbReference type="InterPro" id="IPR050863">
    <property type="entry name" value="CenT-Element_Derived"/>
</dbReference>
<name>A0A1E1X2Z9_9ACAR</name>
<evidence type="ECO:0000256" key="1">
    <source>
        <dbReference type="ARBA" id="ARBA00004123"/>
    </source>
</evidence>
<accession>A0A1E1X2Z9</accession>
<feature type="compositionally biased region" description="Acidic residues" evidence="4">
    <location>
        <begin position="423"/>
        <end position="441"/>
    </location>
</feature>
<dbReference type="PANTHER" id="PTHR19303">
    <property type="entry name" value="TRANSPOSON"/>
    <property type="match status" value="1"/>
</dbReference>
<dbReference type="GO" id="GO:0003677">
    <property type="term" value="F:DNA binding"/>
    <property type="evidence" value="ECO:0007669"/>
    <property type="project" value="UniProtKB-KW"/>
</dbReference>
<sequence length="553" mass="62011">SRKRKALSFKEKLDVLKKVDENPQKKRVDLAKELGLAPSTLCTIVGQREVILKNAQHFGVNVKQAKTATHVKLEEVLLTWFREVTAAGVNVDGKVLREKADSIALLLGIENFQASGGWLHRFKERHGLVYRVVSGEGKKVDESAVDEWLNKLPALISEYAPRDIFNADEAGLFFNLQPERSLCVKGQACQGGQKSKERVTVLFCCNSDGSEKLQLTVIGKSKKPRCFRSAERLPVLYKGNRKAWMTGDFFREFLTTLDRRMASRNRKILLFVDQCSAHPKETTFNNVTVRFLPANTTSHLQPLDAGIIRNVKHHFKGLLVRRLLAKIDRKEANLRISLLDALHFLAMSWDNVTADTISNCFRKCGFAIGLDAGSARDYQEPDDFTIDGWDSLETQASARDFVTADDNVATCGLRSIDELVSEADDGEHEADSDGEDADECGEPPSTADTLHALDVLRRTVSAGSVSDETAARFYAFQAGLVRDINGKKSADKHYGLFRPEVVRHNKVWFILVSKLACFGSYEFGMIRIFCVLPWNSYHRDSTVLTHPLLISCW</sequence>
<dbReference type="InterPro" id="IPR009057">
    <property type="entry name" value="Homeodomain-like_sf"/>
</dbReference>
<dbReference type="InterPro" id="IPR006600">
    <property type="entry name" value="HTH_CenpB_DNA-bd_dom"/>
</dbReference>
<organism evidence="6">
    <name type="scientific">Amblyomma aureolatum</name>
    <dbReference type="NCBI Taxonomy" id="187763"/>
    <lineage>
        <taxon>Eukaryota</taxon>
        <taxon>Metazoa</taxon>
        <taxon>Ecdysozoa</taxon>
        <taxon>Arthropoda</taxon>
        <taxon>Chelicerata</taxon>
        <taxon>Arachnida</taxon>
        <taxon>Acari</taxon>
        <taxon>Parasitiformes</taxon>
        <taxon>Ixodida</taxon>
        <taxon>Ixodoidea</taxon>
        <taxon>Ixodidae</taxon>
        <taxon>Amblyomminae</taxon>
        <taxon>Amblyomma</taxon>
    </lineage>
</organism>
<evidence type="ECO:0000313" key="6">
    <source>
        <dbReference type="EMBL" id="JAT93645.1"/>
    </source>
</evidence>
<keyword evidence="3" id="KW-0539">Nucleus</keyword>
<dbReference type="Pfam" id="PF03221">
    <property type="entry name" value="HTH_Tnp_Tc5"/>
    <property type="match status" value="1"/>
</dbReference>
<reference evidence="6" key="1">
    <citation type="journal article" date="2017" name="Front. Cell. Infect. Microbiol.">
        <title>The Distinct Transcriptional Response of the Midgut of Amblyomma sculptum and Amblyomma aureolatum Ticks to Rickettsia rickettsii Correlates to Their Differences in Susceptibility to Infection.</title>
        <authorList>
            <person name="Martins L.A."/>
            <person name="Galletti M.F.B.M."/>
            <person name="Ribeiro J.M."/>
            <person name="Fujita A."/>
            <person name="Costa F.B."/>
            <person name="Labruna M.B."/>
            <person name="Daffre S."/>
            <person name="Fogaca A.C."/>
        </authorList>
    </citation>
    <scope>NUCLEOTIDE SEQUENCE</scope>
</reference>